<proteinExistence type="predicted"/>
<feature type="signal peptide" evidence="1">
    <location>
        <begin position="1"/>
        <end position="18"/>
    </location>
</feature>
<evidence type="ECO:0000313" key="3">
    <source>
        <dbReference type="Proteomes" id="UP000283077"/>
    </source>
</evidence>
<sequence length="264" mass="28810">MPKLSLLTTGLLAFSLTACIPAPTPKSGAGETESAQEVAESVLLLRTYQVPEGEAAAIRRTLDSLFRVRSEQVSPARVEVLPNQQLAVYATEATHQSVATVLAQLKPSVKPKPLQAKISYWLVLAQPMDNPAEPTDGLVEVKAALNQISQQHGTLQFELLERLELTSLQRTHAIPGASESATVRGSMFSISQEMTQLNDNVQVQLNIQKNRGIAAELQSKLPNEFFLNTRLTADQPDQLLVVGSNASDIAKGQYLYTIVRIQQQ</sequence>
<dbReference type="Proteomes" id="UP000283077">
    <property type="component" value="Unassembled WGS sequence"/>
</dbReference>
<protein>
    <recommendedName>
        <fullName evidence="4">NolW-like domain-containing protein</fullName>
    </recommendedName>
</protein>
<comment type="caution">
    <text evidence="2">The sequence shown here is derived from an EMBL/GenBank/DDBJ whole genome shotgun (WGS) entry which is preliminary data.</text>
</comment>
<dbReference type="PROSITE" id="PS51257">
    <property type="entry name" value="PROKAR_LIPOPROTEIN"/>
    <property type="match status" value="1"/>
</dbReference>
<dbReference type="OrthoDB" id="9820695at2"/>
<dbReference type="AlphaFoldDB" id="A0A437R0U2"/>
<reference evidence="2 3" key="1">
    <citation type="submission" date="2019-01" db="EMBL/GenBank/DDBJ databases">
        <authorList>
            <person name="Chen W.-M."/>
        </authorList>
    </citation>
    <scope>NUCLEOTIDE SEQUENCE [LARGE SCALE GENOMIC DNA]</scope>
    <source>
        <strain evidence="2 3">KYPC3</strain>
    </source>
</reference>
<keyword evidence="1" id="KW-0732">Signal</keyword>
<evidence type="ECO:0008006" key="4">
    <source>
        <dbReference type="Google" id="ProtNLM"/>
    </source>
</evidence>
<keyword evidence="3" id="KW-1185">Reference proteome</keyword>
<dbReference type="EMBL" id="SACS01000005">
    <property type="protein sequence ID" value="RVU40368.1"/>
    <property type="molecule type" value="Genomic_DNA"/>
</dbReference>
<evidence type="ECO:0000313" key="2">
    <source>
        <dbReference type="EMBL" id="RVU40368.1"/>
    </source>
</evidence>
<organism evidence="2 3">
    <name type="scientific">Rheinheimera riviphila</name>
    <dbReference type="NCBI Taxonomy" id="1834037"/>
    <lineage>
        <taxon>Bacteria</taxon>
        <taxon>Pseudomonadati</taxon>
        <taxon>Pseudomonadota</taxon>
        <taxon>Gammaproteobacteria</taxon>
        <taxon>Chromatiales</taxon>
        <taxon>Chromatiaceae</taxon>
        <taxon>Rheinheimera</taxon>
    </lineage>
</organism>
<name>A0A437R0U2_9GAMM</name>
<evidence type="ECO:0000256" key="1">
    <source>
        <dbReference type="SAM" id="SignalP"/>
    </source>
</evidence>
<accession>A0A437R0U2</accession>
<feature type="chain" id="PRO_5019537857" description="NolW-like domain-containing protein" evidence="1">
    <location>
        <begin position="19"/>
        <end position="264"/>
    </location>
</feature>
<dbReference type="RefSeq" id="WP_127698347.1">
    <property type="nucleotide sequence ID" value="NZ_SACS01000005.1"/>
</dbReference>
<gene>
    <name evidence="2" type="ORF">EOE67_07175</name>
</gene>